<gene>
    <name evidence="13" type="ORF">TanjilG_27337</name>
</gene>
<comment type="similarity">
    <text evidence="8">In the N-terminal section; belongs to the long-chain O-acyltransferase family.</text>
</comment>
<evidence type="ECO:0000256" key="7">
    <source>
        <dbReference type="ARBA" id="ARBA00023315"/>
    </source>
</evidence>
<evidence type="ECO:0000313" key="13">
    <source>
        <dbReference type="EMBL" id="OIW20992.1"/>
    </source>
</evidence>
<keyword evidence="14" id="KW-1185">Reference proteome</keyword>
<evidence type="ECO:0000256" key="1">
    <source>
        <dbReference type="ARBA" id="ARBA00004162"/>
    </source>
</evidence>
<dbReference type="Pfam" id="PF03007">
    <property type="entry name" value="WS_DGAT_cat"/>
    <property type="match status" value="1"/>
</dbReference>
<name>A0A394DCD4_LUPAN</name>
<dbReference type="GO" id="GO:0005789">
    <property type="term" value="C:endoplasmic reticulum membrane"/>
    <property type="evidence" value="ECO:0007669"/>
    <property type="project" value="UniProtKB-SubCell"/>
</dbReference>
<evidence type="ECO:0000256" key="9">
    <source>
        <dbReference type="ARBA" id="ARBA00047604"/>
    </source>
</evidence>
<proteinExistence type="inferred from homology"/>
<protein>
    <submittedName>
        <fullName evidence="13">Uncharacterized protein</fullName>
    </submittedName>
</protein>
<evidence type="ECO:0000259" key="12">
    <source>
        <dbReference type="Pfam" id="PF06974"/>
    </source>
</evidence>
<dbReference type="Proteomes" id="UP000188354">
    <property type="component" value="Unassembled WGS sequence"/>
</dbReference>
<dbReference type="InterPro" id="IPR045034">
    <property type="entry name" value="O-acyltransferase_WSD1-like"/>
</dbReference>
<evidence type="ECO:0000259" key="11">
    <source>
        <dbReference type="Pfam" id="PF03007"/>
    </source>
</evidence>
<evidence type="ECO:0000256" key="5">
    <source>
        <dbReference type="ARBA" id="ARBA00022679"/>
    </source>
</evidence>
<keyword evidence="5" id="KW-0808">Transferase</keyword>
<keyword evidence="6" id="KW-0256">Endoplasmic reticulum</keyword>
<evidence type="ECO:0000256" key="10">
    <source>
        <dbReference type="ARBA" id="ARBA00048109"/>
    </source>
</evidence>
<comment type="catalytic activity">
    <reaction evidence="9">
        <text>a long chain fatty alcohol + a fatty acyl-CoA = a long-chain alcohol wax ester + CoA</text>
        <dbReference type="Rhea" id="RHEA:38443"/>
        <dbReference type="ChEBI" id="CHEBI:17135"/>
        <dbReference type="ChEBI" id="CHEBI:57287"/>
        <dbReference type="ChEBI" id="CHEBI:77636"/>
        <dbReference type="ChEBI" id="CHEBI:235323"/>
        <dbReference type="EC" id="2.3.1.75"/>
    </reaction>
</comment>
<dbReference type="GO" id="GO:0019432">
    <property type="term" value="P:triglyceride biosynthetic process"/>
    <property type="evidence" value="ECO:0007669"/>
    <property type="project" value="UniProtKB-UniPathway"/>
</dbReference>
<organism evidence="13 14">
    <name type="scientific">Lupinus angustifolius</name>
    <name type="common">Narrow-leaved blue lupine</name>
    <dbReference type="NCBI Taxonomy" id="3871"/>
    <lineage>
        <taxon>Eukaryota</taxon>
        <taxon>Viridiplantae</taxon>
        <taxon>Streptophyta</taxon>
        <taxon>Embryophyta</taxon>
        <taxon>Tracheophyta</taxon>
        <taxon>Spermatophyta</taxon>
        <taxon>Magnoliopsida</taxon>
        <taxon>eudicotyledons</taxon>
        <taxon>Gunneridae</taxon>
        <taxon>Pentapetalae</taxon>
        <taxon>rosids</taxon>
        <taxon>fabids</taxon>
        <taxon>Fabales</taxon>
        <taxon>Fabaceae</taxon>
        <taxon>Papilionoideae</taxon>
        <taxon>50 kb inversion clade</taxon>
        <taxon>genistoids sensu lato</taxon>
        <taxon>core genistoids</taxon>
        <taxon>Genisteae</taxon>
        <taxon>Lupinus</taxon>
    </lineage>
</organism>
<evidence type="ECO:0000256" key="3">
    <source>
        <dbReference type="ARBA" id="ARBA00004771"/>
    </source>
</evidence>
<dbReference type="InterPro" id="IPR004255">
    <property type="entry name" value="O-acyltransferase_WSD1_N"/>
</dbReference>
<dbReference type="InterPro" id="IPR009721">
    <property type="entry name" value="O-acyltransferase_WSD1_C"/>
</dbReference>
<feature type="domain" description="O-acyltransferase WSD1-like N-terminal" evidence="11">
    <location>
        <begin position="104"/>
        <end position="262"/>
    </location>
</feature>
<dbReference type="AlphaFoldDB" id="A0A394DCD4"/>
<dbReference type="EMBL" id="MLAU01017610">
    <property type="protein sequence ID" value="OIW20992.1"/>
    <property type="molecule type" value="Genomic_DNA"/>
</dbReference>
<comment type="pathway">
    <text evidence="4">Lipid metabolism.</text>
</comment>
<feature type="domain" description="O-acyltransferase WSD1 C-terminal" evidence="12">
    <location>
        <begin position="316"/>
        <end position="461"/>
    </location>
</feature>
<dbReference type="Gramene" id="OIW20992">
    <property type="protein sequence ID" value="OIW20992"/>
    <property type="gene ID" value="TanjilG_27337"/>
</dbReference>
<dbReference type="STRING" id="3871.A0A394DCD4"/>
<keyword evidence="7" id="KW-0012">Acyltransferase</keyword>
<dbReference type="PANTHER" id="PTHR31650">
    <property type="entry name" value="O-ACYLTRANSFERASE (WSD1-LIKE) FAMILY PROTEIN"/>
    <property type="match status" value="1"/>
</dbReference>
<dbReference type="UniPathway" id="UPA00282"/>
<dbReference type="GO" id="GO:0005886">
    <property type="term" value="C:plasma membrane"/>
    <property type="evidence" value="ECO:0007669"/>
    <property type="project" value="UniProtKB-SubCell"/>
</dbReference>
<dbReference type="PANTHER" id="PTHR31650:SF34">
    <property type="entry name" value="O-ACYLTRANSFERASE WSD1-LIKE ISOFORM X1"/>
    <property type="match status" value="1"/>
</dbReference>
<reference evidence="13 14" key="1">
    <citation type="journal article" date="2017" name="Plant Biotechnol. J.">
        <title>A comprehensive draft genome sequence for lupin (Lupinus angustifolius), an emerging health food: insights into plant-microbe interactions and legume evolution.</title>
        <authorList>
            <person name="Hane J.K."/>
            <person name="Ming Y."/>
            <person name="Kamphuis L.G."/>
            <person name="Nelson M.N."/>
            <person name="Garg G."/>
            <person name="Atkins C.A."/>
            <person name="Bayer P.E."/>
            <person name="Bravo A."/>
            <person name="Bringans S."/>
            <person name="Cannon S."/>
            <person name="Edwards D."/>
            <person name="Foley R."/>
            <person name="Gao L.L."/>
            <person name="Harrison M.J."/>
            <person name="Huang W."/>
            <person name="Hurgobin B."/>
            <person name="Li S."/>
            <person name="Liu C.W."/>
            <person name="McGrath A."/>
            <person name="Morahan G."/>
            <person name="Murray J."/>
            <person name="Weller J."/>
            <person name="Jian J."/>
            <person name="Singh K.B."/>
        </authorList>
    </citation>
    <scope>NUCLEOTIDE SEQUENCE [LARGE SCALE GENOMIC DNA]</scope>
    <source>
        <strain evidence="14">cv. Tanjil</strain>
        <tissue evidence="13">Whole plant</tissue>
    </source>
</reference>
<dbReference type="Pfam" id="PF06974">
    <property type="entry name" value="WS_DGAT_C"/>
    <property type="match status" value="1"/>
</dbReference>
<accession>A0A394DCD4</accession>
<evidence type="ECO:0000313" key="14">
    <source>
        <dbReference type="Proteomes" id="UP000188354"/>
    </source>
</evidence>
<dbReference type="GO" id="GO:0004144">
    <property type="term" value="F:diacylglycerol O-acyltransferase activity"/>
    <property type="evidence" value="ECO:0007669"/>
    <property type="project" value="UniProtKB-EC"/>
</dbReference>
<dbReference type="GO" id="GO:0047196">
    <property type="term" value="F:long-chain-alcohol O-fatty-acyltransferase activity"/>
    <property type="evidence" value="ECO:0007669"/>
    <property type="project" value="UniProtKB-EC"/>
</dbReference>
<sequence>MGEMEILEEYVSMPVSPMANYFNSTVLNVFVLGVLESEIPIDDSTVSTLLEHVFLPTSTRFSSIMIMDNKGKKHWKQVDVSVKEHIKIPIFPTSKQLKCYDELFNEYITKISTEQLPQHKPLWEMHIIKYPTTNAKGTFIFKLHHSLGDGYTFMTTLLSCVQRADNPSVPITFPSSQGSVKSTMNSKNMLQKLPETFSLVKSAFEFWKGALNGSLTAKDGHTAIRSGHEDVGFRPINVTNVSLSLDNIKEVKNKLRVSVNDALVGMIFLGIRLYMEAMNHESSKANTTALVLLNTRKVRAYKSIKEMLSTNSEAQWGNRICFMQVPIPKLRDTSSSNPLEFVLEANKIIKRKRYSLAVPLTDVLLDLINKIKGPQAAARYVQKTLNNASLSISHMVGPVEQVSLANHPIKGFYFMTVGLSQSLTVTITSYMGYLRVGFGVEKGFIDEHQLNSCFQTSMEMMLNATRT</sequence>
<comment type="pathway">
    <text evidence="3">Glycerolipid metabolism; triacylglycerol biosynthesis.</text>
</comment>
<evidence type="ECO:0000256" key="8">
    <source>
        <dbReference type="ARBA" id="ARBA00024360"/>
    </source>
</evidence>
<evidence type="ECO:0000256" key="6">
    <source>
        <dbReference type="ARBA" id="ARBA00022824"/>
    </source>
</evidence>
<comment type="catalytic activity">
    <reaction evidence="10">
        <text>an acyl-CoA + a 1,2-diacyl-sn-glycerol = a triacyl-sn-glycerol + CoA</text>
        <dbReference type="Rhea" id="RHEA:10868"/>
        <dbReference type="ChEBI" id="CHEBI:17815"/>
        <dbReference type="ChEBI" id="CHEBI:57287"/>
        <dbReference type="ChEBI" id="CHEBI:58342"/>
        <dbReference type="ChEBI" id="CHEBI:64615"/>
        <dbReference type="EC" id="2.3.1.20"/>
    </reaction>
</comment>
<evidence type="ECO:0000256" key="2">
    <source>
        <dbReference type="ARBA" id="ARBA00004586"/>
    </source>
</evidence>
<evidence type="ECO:0000256" key="4">
    <source>
        <dbReference type="ARBA" id="ARBA00005189"/>
    </source>
</evidence>
<comment type="subcellular location">
    <subcellularLocation>
        <location evidence="1">Cell membrane</location>
        <topology evidence="1">Single-pass membrane protein</topology>
    </subcellularLocation>
    <subcellularLocation>
        <location evidence="2">Endoplasmic reticulum membrane</location>
    </subcellularLocation>
</comment>
<comment type="caution">
    <text evidence="13">The sequence shown here is derived from an EMBL/GenBank/DDBJ whole genome shotgun (WGS) entry which is preliminary data.</text>
</comment>